<evidence type="ECO:0000313" key="13">
    <source>
        <dbReference type="Proteomes" id="UP000824017"/>
    </source>
</evidence>
<accession>A0A9D2IJ08</accession>
<dbReference type="Proteomes" id="UP000824017">
    <property type="component" value="Unassembled WGS sequence"/>
</dbReference>
<dbReference type="AlphaFoldDB" id="A0A9D2IJ08"/>
<dbReference type="PROSITE" id="PS00211">
    <property type="entry name" value="ABC_TRANSPORTER_1"/>
    <property type="match status" value="1"/>
</dbReference>
<keyword evidence="7" id="KW-1278">Translocase</keyword>
<evidence type="ECO:0000256" key="2">
    <source>
        <dbReference type="ARBA" id="ARBA00005417"/>
    </source>
</evidence>
<feature type="non-terminal residue" evidence="12">
    <location>
        <position position="243"/>
    </location>
</feature>
<evidence type="ECO:0000256" key="8">
    <source>
        <dbReference type="ARBA" id="ARBA00023136"/>
    </source>
</evidence>
<comment type="function">
    <text evidence="9">Probably part of an ABC transporter complex. Responsible for energy coupling to the transport system.</text>
</comment>
<evidence type="ECO:0000256" key="7">
    <source>
        <dbReference type="ARBA" id="ARBA00022967"/>
    </source>
</evidence>
<comment type="similarity">
    <text evidence="2 10">Belongs to the ABC transporter superfamily.</text>
</comment>
<dbReference type="GO" id="GO:0043190">
    <property type="term" value="C:ATP-binding cassette (ABC) transporter complex"/>
    <property type="evidence" value="ECO:0007669"/>
    <property type="project" value="TreeGrafter"/>
</dbReference>
<sequence>MELDEMREEKEWIVETEELSYTYEGNDSKALDKVSLKLGRGQKIAFMGGNGSGKSTFFLCLNGILKPREGRVLIDGCPVEYTRKGLLDVRQKVGIVFQEPDDQLFSASVFQEISFGILNLGVDEEKARSEVEQVIQELGITPFRDRPAHALSGGQKKLVAIADILVMHPKVLILDEPAASLDPKHRKLVRSIVEQLSKKGLTILMATHDVDYAYAWADEIVLLDGGRVLRQGTPRQVCGDEEA</sequence>
<reference evidence="12" key="2">
    <citation type="submission" date="2021-04" db="EMBL/GenBank/DDBJ databases">
        <authorList>
            <person name="Gilroy R."/>
        </authorList>
    </citation>
    <scope>NUCLEOTIDE SEQUENCE</scope>
    <source>
        <strain evidence="12">ChiGjej1B1-13045</strain>
    </source>
</reference>
<evidence type="ECO:0000256" key="6">
    <source>
        <dbReference type="ARBA" id="ARBA00022840"/>
    </source>
</evidence>
<evidence type="ECO:0000256" key="4">
    <source>
        <dbReference type="ARBA" id="ARBA00022475"/>
    </source>
</evidence>
<dbReference type="CDD" id="cd03225">
    <property type="entry name" value="ABC_cobalt_CbiO_domain1"/>
    <property type="match status" value="1"/>
</dbReference>
<gene>
    <name evidence="12" type="ORF">H9817_01930</name>
</gene>
<dbReference type="FunFam" id="3.40.50.300:FF:000224">
    <property type="entry name" value="Energy-coupling factor transporter ATP-binding protein EcfA"/>
    <property type="match status" value="1"/>
</dbReference>
<keyword evidence="6 10" id="KW-0067">ATP-binding</keyword>
<dbReference type="InterPro" id="IPR003439">
    <property type="entry name" value="ABC_transporter-like_ATP-bd"/>
</dbReference>
<dbReference type="NCBIfam" id="TIGR01166">
    <property type="entry name" value="cbiO"/>
    <property type="match status" value="1"/>
</dbReference>
<comment type="caution">
    <text evidence="12">The sequence shown here is derived from an EMBL/GenBank/DDBJ whole genome shotgun (WGS) entry which is preliminary data.</text>
</comment>
<dbReference type="InterPro" id="IPR015856">
    <property type="entry name" value="ABC_transpr_CbiO/EcfA_su"/>
</dbReference>
<evidence type="ECO:0000259" key="11">
    <source>
        <dbReference type="PROSITE" id="PS50893"/>
    </source>
</evidence>
<dbReference type="InterPro" id="IPR027417">
    <property type="entry name" value="P-loop_NTPase"/>
</dbReference>
<keyword evidence="4 10" id="KW-1003">Cell membrane</keyword>
<feature type="domain" description="ABC transporter" evidence="11">
    <location>
        <begin position="14"/>
        <end position="243"/>
    </location>
</feature>
<comment type="function">
    <text evidence="10">Part of an ABC transporter complex. Responsible for energy coupling to the transport system.</text>
</comment>
<reference evidence="12" key="1">
    <citation type="journal article" date="2021" name="PeerJ">
        <title>Extensive microbial diversity within the chicken gut microbiome revealed by metagenomics and culture.</title>
        <authorList>
            <person name="Gilroy R."/>
            <person name="Ravi A."/>
            <person name="Getino M."/>
            <person name="Pursley I."/>
            <person name="Horton D.L."/>
            <person name="Alikhan N.F."/>
            <person name="Baker D."/>
            <person name="Gharbi K."/>
            <person name="Hall N."/>
            <person name="Watson M."/>
            <person name="Adriaenssens E.M."/>
            <person name="Foster-Nyarko E."/>
            <person name="Jarju S."/>
            <person name="Secka A."/>
            <person name="Antonio M."/>
            <person name="Oren A."/>
            <person name="Chaudhuri R.R."/>
            <person name="La Ragione R."/>
            <person name="Hildebrand F."/>
            <person name="Pallen M.J."/>
        </authorList>
    </citation>
    <scope>NUCLEOTIDE SEQUENCE</scope>
    <source>
        <strain evidence="12">ChiGjej1B1-13045</strain>
    </source>
</reference>
<comment type="subcellular location">
    <subcellularLocation>
        <location evidence="1 10">Cell membrane</location>
        <topology evidence="1 10">Peripheral membrane protein</topology>
    </subcellularLocation>
</comment>
<keyword evidence="3 10" id="KW-0813">Transport</keyword>
<protein>
    <recommendedName>
        <fullName evidence="10">ABC transporter ATP-binding protein</fullName>
    </recommendedName>
</protein>
<evidence type="ECO:0000256" key="1">
    <source>
        <dbReference type="ARBA" id="ARBA00004202"/>
    </source>
</evidence>
<dbReference type="PANTHER" id="PTHR43553:SF24">
    <property type="entry name" value="ENERGY-COUPLING FACTOR TRANSPORTER ATP-BINDING PROTEIN ECFA1"/>
    <property type="match status" value="1"/>
</dbReference>
<evidence type="ECO:0000256" key="10">
    <source>
        <dbReference type="RuleBase" id="RU364103"/>
    </source>
</evidence>
<dbReference type="InterPro" id="IPR017871">
    <property type="entry name" value="ABC_transporter-like_CS"/>
</dbReference>
<dbReference type="Pfam" id="PF00005">
    <property type="entry name" value="ABC_tran"/>
    <property type="match status" value="1"/>
</dbReference>
<keyword evidence="8 10" id="KW-0472">Membrane</keyword>
<dbReference type="SUPFAM" id="SSF52540">
    <property type="entry name" value="P-loop containing nucleoside triphosphate hydrolases"/>
    <property type="match status" value="1"/>
</dbReference>
<dbReference type="PROSITE" id="PS50893">
    <property type="entry name" value="ABC_TRANSPORTER_2"/>
    <property type="match status" value="1"/>
</dbReference>
<dbReference type="GO" id="GO:0005524">
    <property type="term" value="F:ATP binding"/>
    <property type="evidence" value="ECO:0007669"/>
    <property type="project" value="UniProtKB-UniRule"/>
</dbReference>
<dbReference type="InterPro" id="IPR050095">
    <property type="entry name" value="ECF_ABC_transporter_ATP-bd"/>
</dbReference>
<dbReference type="InterPro" id="IPR005876">
    <property type="entry name" value="Co_trans_ATP-bd"/>
</dbReference>
<dbReference type="GO" id="GO:0016887">
    <property type="term" value="F:ATP hydrolysis activity"/>
    <property type="evidence" value="ECO:0007669"/>
    <property type="project" value="InterPro"/>
</dbReference>
<dbReference type="GO" id="GO:0042626">
    <property type="term" value="F:ATPase-coupled transmembrane transporter activity"/>
    <property type="evidence" value="ECO:0007669"/>
    <property type="project" value="TreeGrafter"/>
</dbReference>
<proteinExistence type="inferred from homology"/>
<dbReference type="Gene3D" id="3.40.50.300">
    <property type="entry name" value="P-loop containing nucleotide triphosphate hydrolases"/>
    <property type="match status" value="1"/>
</dbReference>
<evidence type="ECO:0000256" key="9">
    <source>
        <dbReference type="ARBA" id="ARBA00025157"/>
    </source>
</evidence>
<dbReference type="PANTHER" id="PTHR43553">
    <property type="entry name" value="HEAVY METAL TRANSPORTER"/>
    <property type="match status" value="1"/>
</dbReference>
<name>A0A9D2IJ08_9FIRM</name>
<keyword evidence="5 10" id="KW-0547">Nucleotide-binding</keyword>
<evidence type="ECO:0000256" key="3">
    <source>
        <dbReference type="ARBA" id="ARBA00022448"/>
    </source>
</evidence>
<dbReference type="InterPro" id="IPR003593">
    <property type="entry name" value="AAA+_ATPase"/>
</dbReference>
<evidence type="ECO:0000313" key="12">
    <source>
        <dbReference type="EMBL" id="HIZ12674.1"/>
    </source>
</evidence>
<dbReference type="GO" id="GO:0006824">
    <property type="term" value="P:cobalt ion transport"/>
    <property type="evidence" value="ECO:0007669"/>
    <property type="project" value="InterPro"/>
</dbReference>
<evidence type="ECO:0000256" key="5">
    <source>
        <dbReference type="ARBA" id="ARBA00022741"/>
    </source>
</evidence>
<dbReference type="SMART" id="SM00382">
    <property type="entry name" value="AAA"/>
    <property type="match status" value="1"/>
</dbReference>
<dbReference type="EMBL" id="DXCD01000053">
    <property type="protein sequence ID" value="HIZ12674.1"/>
    <property type="molecule type" value="Genomic_DNA"/>
</dbReference>
<organism evidence="12 13">
    <name type="scientific">Candidatus Mediterraneibacter stercorigallinarum</name>
    <dbReference type="NCBI Taxonomy" id="2838686"/>
    <lineage>
        <taxon>Bacteria</taxon>
        <taxon>Bacillati</taxon>
        <taxon>Bacillota</taxon>
        <taxon>Clostridia</taxon>
        <taxon>Lachnospirales</taxon>
        <taxon>Lachnospiraceae</taxon>
        <taxon>Mediterraneibacter</taxon>
    </lineage>
</organism>